<evidence type="ECO:0000256" key="1">
    <source>
        <dbReference type="ARBA" id="ARBA00004123"/>
    </source>
</evidence>
<dbReference type="SMART" id="SM00298">
    <property type="entry name" value="CHROMO"/>
    <property type="match status" value="1"/>
</dbReference>
<dbReference type="SUPFAM" id="SSF54160">
    <property type="entry name" value="Chromo domain-like"/>
    <property type="match status" value="1"/>
</dbReference>
<dbReference type="Proteomes" id="UP001274896">
    <property type="component" value="Unassembled WGS sequence"/>
</dbReference>
<dbReference type="InterPro" id="IPR000953">
    <property type="entry name" value="Chromo/chromo_shadow_dom"/>
</dbReference>
<sequence>MYRRSITGSARARESGTQHTTSCNGPYIGVDRQPTFGCLTLLPSNRGRRSGCRPGTSSLAAEQPNPPLLLLLDDGTAYKVKEILDSRRRGGRLEYLVDWEGYGLEERSWVARDDILNPNLLEAFHTAHPHRPAPRGRALPSSYNIKFLEDMTTVGLRAYREKVKQLMQWCRANNLSLNINKTEEMDVDFRRAQSDHSLQNIDGSSMEIIKSNKFLVENLTWSLNNSSISKKAQQKAPKKYEG</sequence>
<feature type="domain" description="Chromo" evidence="3">
    <location>
        <begin position="78"/>
        <end position="136"/>
    </location>
</feature>
<dbReference type="PROSITE" id="PS50013">
    <property type="entry name" value="CHROMO_2"/>
    <property type="match status" value="1"/>
</dbReference>
<dbReference type="GO" id="GO:0005634">
    <property type="term" value="C:nucleus"/>
    <property type="evidence" value="ECO:0007669"/>
    <property type="project" value="UniProtKB-SubCell"/>
</dbReference>
<organism evidence="4 5">
    <name type="scientific">Hemibagrus guttatus</name>
    <dbReference type="NCBI Taxonomy" id="175788"/>
    <lineage>
        <taxon>Eukaryota</taxon>
        <taxon>Metazoa</taxon>
        <taxon>Chordata</taxon>
        <taxon>Craniata</taxon>
        <taxon>Vertebrata</taxon>
        <taxon>Euteleostomi</taxon>
        <taxon>Actinopterygii</taxon>
        <taxon>Neopterygii</taxon>
        <taxon>Teleostei</taxon>
        <taxon>Ostariophysi</taxon>
        <taxon>Siluriformes</taxon>
        <taxon>Bagridae</taxon>
        <taxon>Hemibagrus</taxon>
    </lineage>
</organism>
<dbReference type="InterPro" id="IPR016197">
    <property type="entry name" value="Chromo-like_dom_sf"/>
</dbReference>
<evidence type="ECO:0000259" key="3">
    <source>
        <dbReference type="PROSITE" id="PS50013"/>
    </source>
</evidence>
<dbReference type="Gene3D" id="2.40.50.40">
    <property type="match status" value="1"/>
</dbReference>
<comment type="subcellular location">
    <subcellularLocation>
        <location evidence="1">Nucleus</location>
    </subcellularLocation>
</comment>
<name>A0AAE0V6T2_9TELE</name>
<comment type="caution">
    <text evidence="4">The sequence shown here is derived from an EMBL/GenBank/DDBJ whole genome shotgun (WGS) entry which is preliminary data.</text>
</comment>
<gene>
    <name evidence="4" type="ORF">QTP70_015262</name>
</gene>
<evidence type="ECO:0000313" key="5">
    <source>
        <dbReference type="Proteomes" id="UP001274896"/>
    </source>
</evidence>
<dbReference type="InterPro" id="IPR023780">
    <property type="entry name" value="Chromo_domain"/>
</dbReference>
<keyword evidence="5" id="KW-1185">Reference proteome</keyword>
<evidence type="ECO:0000313" key="4">
    <source>
        <dbReference type="EMBL" id="KAK3545821.1"/>
    </source>
</evidence>
<reference evidence="4" key="1">
    <citation type="submission" date="2023-06" db="EMBL/GenBank/DDBJ databases">
        <title>Male Hemibagrus guttatus genome.</title>
        <authorList>
            <person name="Bian C."/>
        </authorList>
    </citation>
    <scope>NUCLEOTIDE SEQUENCE</scope>
    <source>
        <strain evidence="4">Male_cb2023</strain>
        <tissue evidence="4">Muscle</tissue>
    </source>
</reference>
<proteinExistence type="predicted"/>
<feature type="region of interest" description="Disordered" evidence="2">
    <location>
        <begin position="1"/>
        <end position="26"/>
    </location>
</feature>
<dbReference type="Pfam" id="PF00385">
    <property type="entry name" value="Chromo"/>
    <property type="match status" value="1"/>
</dbReference>
<protein>
    <recommendedName>
        <fullName evidence="3">Chromo domain-containing protein</fullName>
    </recommendedName>
</protein>
<accession>A0AAE0V6T2</accession>
<evidence type="ECO:0000256" key="2">
    <source>
        <dbReference type="SAM" id="MobiDB-lite"/>
    </source>
</evidence>
<dbReference type="EMBL" id="JAUCMX010000005">
    <property type="protein sequence ID" value="KAK3545821.1"/>
    <property type="molecule type" value="Genomic_DNA"/>
</dbReference>
<dbReference type="AlphaFoldDB" id="A0AAE0V6T2"/>